<comment type="caution">
    <text evidence="2">The sequence shown here is derived from an EMBL/GenBank/DDBJ whole genome shotgun (WGS) entry which is preliminary data.</text>
</comment>
<name>A0A2A2PF94_9PSED</name>
<evidence type="ECO:0000313" key="3">
    <source>
        <dbReference type="Proteomes" id="UP000217830"/>
    </source>
</evidence>
<feature type="compositionally biased region" description="Basic and acidic residues" evidence="1">
    <location>
        <begin position="86"/>
        <end position="100"/>
    </location>
</feature>
<sequence length="100" mass="11166">MGNAAHTIVNLSVTFDWLSEEYGRELHARAIAGDFGEIAEYVQPPLSIGQLGAIEDAWRTEEMEFIANQLIAMEDDAPDALPGTEQQRRAYRTQDQDLEG</sequence>
<dbReference type="EMBL" id="NRST01000001">
    <property type="protein sequence ID" value="PAW53935.1"/>
    <property type="molecule type" value="Genomic_DNA"/>
</dbReference>
<keyword evidence="3" id="KW-1185">Reference proteome</keyword>
<protein>
    <submittedName>
        <fullName evidence="2">Uncharacterized protein</fullName>
    </submittedName>
</protein>
<evidence type="ECO:0000313" key="2">
    <source>
        <dbReference type="EMBL" id="PAW53935.1"/>
    </source>
</evidence>
<gene>
    <name evidence="2" type="ORF">CKQ80_01120</name>
</gene>
<proteinExistence type="predicted"/>
<organism evidence="2 3">
    <name type="scientific">Pseudomonas moraviensis</name>
    <dbReference type="NCBI Taxonomy" id="321662"/>
    <lineage>
        <taxon>Bacteria</taxon>
        <taxon>Pseudomonadati</taxon>
        <taxon>Pseudomonadota</taxon>
        <taxon>Gammaproteobacteria</taxon>
        <taxon>Pseudomonadales</taxon>
        <taxon>Pseudomonadaceae</taxon>
        <taxon>Pseudomonas</taxon>
    </lineage>
</organism>
<accession>A0A2A2PF94</accession>
<evidence type="ECO:0000256" key="1">
    <source>
        <dbReference type="SAM" id="MobiDB-lite"/>
    </source>
</evidence>
<dbReference type="RefSeq" id="WP_095666706.1">
    <property type="nucleotide sequence ID" value="NZ_NRSS01000004.1"/>
</dbReference>
<feature type="region of interest" description="Disordered" evidence="1">
    <location>
        <begin position="76"/>
        <end position="100"/>
    </location>
</feature>
<reference evidence="2 3" key="1">
    <citation type="submission" date="2017-08" db="EMBL/GenBank/DDBJ databases">
        <title>Draft Genome Sequence of Pseudomonas moraviensis TYU6, isolated from Taxus cuspidata by using PacBio Single-Molecule Real-Time Technology.</title>
        <authorList>
            <person name="Baek K.-H."/>
            <person name="Mishra A.K."/>
        </authorList>
    </citation>
    <scope>NUCLEOTIDE SEQUENCE [LARGE SCALE GENOMIC DNA]</scope>
    <source>
        <strain evidence="2 3">TYU6</strain>
    </source>
</reference>
<dbReference type="Proteomes" id="UP000217830">
    <property type="component" value="Unassembled WGS sequence"/>
</dbReference>
<dbReference type="AlphaFoldDB" id="A0A2A2PF94"/>